<dbReference type="RefSeq" id="WP_158082756.1">
    <property type="nucleotide sequence ID" value="NZ_LTAY01000111.1"/>
</dbReference>
<evidence type="ECO:0000256" key="3">
    <source>
        <dbReference type="ARBA" id="ARBA00023125"/>
    </source>
</evidence>
<evidence type="ECO:0000313" key="7">
    <source>
        <dbReference type="Proteomes" id="UP000191448"/>
    </source>
</evidence>
<sequence>MKVKVNIDKKLDEIFIDIYTPSEDEKLKSILDNLRMKKTVLNGYIEEKTYLLNINDIYSIYAENKKVYAHTKDRIYRVKHRLYELEEILDKNRFVRISNSAIINIYKIENLEATINGMITINFKNGKKEYISRRYLKKVKKILDI</sequence>
<evidence type="ECO:0000256" key="2">
    <source>
        <dbReference type="ARBA" id="ARBA00023015"/>
    </source>
</evidence>
<keyword evidence="1" id="KW-0963">Cytoplasm</keyword>
<keyword evidence="4" id="KW-0804">Transcription</keyword>
<dbReference type="GO" id="GO:0000156">
    <property type="term" value="F:phosphorelay response regulator activity"/>
    <property type="evidence" value="ECO:0007669"/>
    <property type="project" value="InterPro"/>
</dbReference>
<accession>A0A1V4SLK8</accession>
<protein>
    <submittedName>
        <fullName evidence="6">Putative HTH-type transcriptional regulator</fullName>
    </submittedName>
</protein>
<evidence type="ECO:0000256" key="1">
    <source>
        <dbReference type="ARBA" id="ARBA00022490"/>
    </source>
</evidence>
<organism evidence="6 7">
    <name type="scientific">Clostridium thermobutyricum DSM 4928</name>
    <dbReference type="NCBI Taxonomy" id="1121339"/>
    <lineage>
        <taxon>Bacteria</taxon>
        <taxon>Bacillati</taxon>
        <taxon>Bacillota</taxon>
        <taxon>Clostridia</taxon>
        <taxon>Eubacteriales</taxon>
        <taxon>Clostridiaceae</taxon>
        <taxon>Clostridium</taxon>
    </lineage>
</organism>
<dbReference type="PROSITE" id="PS50930">
    <property type="entry name" value="HTH_LYTTR"/>
    <property type="match status" value="1"/>
</dbReference>
<keyword evidence="2" id="KW-0805">Transcription regulation</keyword>
<dbReference type="EMBL" id="LTAY01000111">
    <property type="protein sequence ID" value="OPX44683.1"/>
    <property type="molecule type" value="Genomic_DNA"/>
</dbReference>
<dbReference type="OrthoDB" id="3186525at2"/>
<dbReference type="InterPro" id="IPR007492">
    <property type="entry name" value="LytTR_DNA-bd_dom"/>
</dbReference>
<dbReference type="PANTHER" id="PTHR37299:SF2">
    <property type="entry name" value="HTH LYTTR-TYPE DOMAIN-CONTAINING PROTEIN"/>
    <property type="match status" value="1"/>
</dbReference>
<dbReference type="Gene3D" id="2.40.50.1020">
    <property type="entry name" value="LytTr DNA-binding domain"/>
    <property type="match status" value="1"/>
</dbReference>
<name>A0A1V4SLK8_9CLOT</name>
<comment type="caution">
    <text evidence="6">The sequence shown here is derived from an EMBL/GenBank/DDBJ whole genome shotgun (WGS) entry which is preliminary data.</text>
</comment>
<dbReference type="InterPro" id="IPR046947">
    <property type="entry name" value="LytR-like"/>
</dbReference>
<dbReference type="Proteomes" id="UP000191448">
    <property type="component" value="Unassembled WGS sequence"/>
</dbReference>
<evidence type="ECO:0000313" key="6">
    <source>
        <dbReference type="EMBL" id="OPX44683.1"/>
    </source>
</evidence>
<dbReference type="GO" id="GO:0003677">
    <property type="term" value="F:DNA binding"/>
    <property type="evidence" value="ECO:0007669"/>
    <property type="project" value="UniProtKB-KW"/>
</dbReference>
<keyword evidence="3" id="KW-0238">DNA-binding</keyword>
<dbReference type="PANTHER" id="PTHR37299">
    <property type="entry name" value="TRANSCRIPTIONAL REGULATOR-RELATED"/>
    <property type="match status" value="1"/>
</dbReference>
<reference evidence="6 7" key="1">
    <citation type="submission" date="2016-02" db="EMBL/GenBank/DDBJ databases">
        <title>Genome sequence of Clostridium thermobutyricum DSM 4928.</title>
        <authorList>
            <person name="Poehlein A."/>
            <person name="Daniel R."/>
        </authorList>
    </citation>
    <scope>NUCLEOTIDE SEQUENCE [LARGE SCALE GENOMIC DNA]</scope>
    <source>
        <strain evidence="6 7">DSM 4928</strain>
    </source>
</reference>
<evidence type="ECO:0000259" key="5">
    <source>
        <dbReference type="PROSITE" id="PS50930"/>
    </source>
</evidence>
<feature type="domain" description="HTH LytTR-type" evidence="5">
    <location>
        <begin position="41"/>
        <end position="145"/>
    </location>
</feature>
<dbReference type="SMART" id="SM00850">
    <property type="entry name" value="LytTR"/>
    <property type="match status" value="1"/>
</dbReference>
<gene>
    <name evidence="6" type="ORF">CLTHE_32070</name>
</gene>
<dbReference type="AlphaFoldDB" id="A0A1V4SLK8"/>
<proteinExistence type="predicted"/>
<evidence type="ECO:0000256" key="4">
    <source>
        <dbReference type="ARBA" id="ARBA00023163"/>
    </source>
</evidence>
<dbReference type="Pfam" id="PF04397">
    <property type="entry name" value="LytTR"/>
    <property type="match status" value="1"/>
</dbReference>